<feature type="transmembrane region" description="Helical" evidence="13">
    <location>
        <begin position="46"/>
        <end position="69"/>
    </location>
</feature>
<organism evidence="15 16">
    <name type="scientific">Oedothorax gibbosus</name>
    <dbReference type="NCBI Taxonomy" id="931172"/>
    <lineage>
        <taxon>Eukaryota</taxon>
        <taxon>Metazoa</taxon>
        <taxon>Ecdysozoa</taxon>
        <taxon>Arthropoda</taxon>
        <taxon>Chelicerata</taxon>
        <taxon>Arachnida</taxon>
        <taxon>Araneae</taxon>
        <taxon>Araneomorphae</taxon>
        <taxon>Entelegynae</taxon>
        <taxon>Araneoidea</taxon>
        <taxon>Linyphiidae</taxon>
        <taxon>Erigoninae</taxon>
        <taxon>Oedothorax</taxon>
    </lineage>
</organism>
<evidence type="ECO:0000256" key="2">
    <source>
        <dbReference type="ARBA" id="ARBA00010663"/>
    </source>
</evidence>
<feature type="transmembrane region" description="Helical" evidence="13">
    <location>
        <begin position="278"/>
        <end position="295"/>
    </location>
</feature>
<evidence type="ECO:0000256" key="10">
    <source>
        <dbReference type="ARBA" id="ARBA00023224"/>
    </source>
</evidence>
<evidence type="ECO:0000256" key="6">
    <source>
        <dbReference type="ARBA" id="ARBA00023040"/>
    </source>
</evidence>
<dbReference type="InterPro" id="IPR000276">
    <property type="entry name" value="GPCR_Rhodpsn"/>
</dbReference>
<proteinExistence type="inferred from homology"/>
<evidence type="ECO:0000256" key="5">
    <source>
        <dbReference type="ARBA" id="ARBA00022989"/>
    </source>
</evidence>
<evidence type="ECO:0000256" key="9">
    <source>
        <dbReference type="ARBA" id="ARBA00023170"/>
    </source>
</evidence>
<evidence type="ECO:0000256" key="8">
    <source>
        <dbReference type="ARBA" id="ARBA00023157"/>
    </source>
</evidence>
<dbReference type="Gene3D" id="1.20.1070.10">
    <property type="entry name" value="Rhodopsin 7-helix transmembrane proteins"/>
    <property type="match status" value="1"/>
</dbReference>
<comment type="similarity">
    <text evidence="2 11">Belongs to the G-protein coupled receptor 1 family.</text>
</comment>
<sequence>MTLEELPLTYAVCEVAVAILAIAGNALVVATFVLERRLRRVTNLYIISLATSDFLVGLVGVPSAVMARLGLPRHAFRVCLLMLSVLVLLCTVSILNLVAVTLDRYWAILHPFCYKRTMNRRAAGYVILGCWFLGTLVGLLPILGWNNGPEDGGRCLFIPVMHYDFLVLIFFATIVYPALLMAFCYARIYLVVLKQLRQIRSLEQQLPRHNSSSHEAASQRSSNHQRGCTGSTSSSERSLHRQLQRLQSPDSIDSPAASRGKPAIQQASKREVRTAKNLAIIVIFFMVCWMPLYTVNCVQAFCSGCQVPTWLMDAFIILSHVNSALNPFLYAYHMTDFRKALKKRFFCGFGGDGDCSFGRTKPRGQEMATLSAPALAQIASKITDGKTFTDLN</sequence>
<dbReference type="EMBL" id="JAFNEN010000174">
    <property type="protein sequence ID" value="KAG8190777.1"/>
    <property type="molecule type" value="Genomic_DNA"/>
</dbReference>
<dbReference type="AlphaFoldDB" id="A0AAV6V303"/>
<evidence type="ECO:0000313" key="16">
    <source>
        <dbReference type="Proteomes" id="UP000827092"/>
    </source>
</evidence>
<dbReference type="PANTHER" id="PTHR24248:SF199">
    <property type="entry name" value="IP13425P-RELATED"/>
    <property type="match status" value="1"/>
</dbReference>
<accession>A0AAV6V303</accession>
<evidence type="ECO:0000256" key="1">
    <source>
        <dbReference type="ARBA" id="ARBA00004651"/>
    </source>
</evidence>
<gene>
    <name evidence="15" type="ORF">JTE90_005813</name>
</gene>
<keyword evidence="10 11" id="KW-0807">Transducer</keyword>
<dbReference type="GO" id="GO:0004993">
    <property type="term" value="F:G protein-coupled serotonin receptor activity"/>
    <property type="evidence" value="ECO:0007669"/>
    <property type="project" value="UniProtKB-ARBA"/>
</dbReference>
<dbReference type="PANTHER" id="PTHR24248">
    <property type="entry name" value="ADRENERGIC RECEPTOR-RELATED G-PROTEIN COUPLED RECEPTOR"/>
    <property type="match status" value="1"/>
</dbReference>
<feature type="domain" description="G-protein coupled receptors family 1 profile" evidence="14">
    <location>
        <begin position="24"/>
        <end position="330"/>
    </location>
</feature>
<dbReference type="SMART" id="SM01381">
    <property type="entry name" value="7TM_GPCR_Srsx"/>
    <property type="match status" value="1"/>
</dbReference>
<dbReference type="GO" id="GO:0043410">
    <property type="term" value="P:positive regulation of MAPK cascade"/>
    <property type="evidence" value="ECO:0007669"/>
    <property type="project" value="TreeGrafter"/>
</dbReference>
<dbReference type="PROSITE" id="PS00237">
    <property type="entry name" value="G_PROTEIN_RECEP_F1_1"/>
    <property type="match status" value="1"/>
</dbReference>
<evidence type="ECO:0000256" key="12">
    <source>
        <dbReference type="SAM" id="MobiDB-lite"/>
    </source>
</evidence>
<evidence type="ECO:0000313" key="15">
    <source>
        <dbReference type="EMBL" id="KAG8190777.1"/>
    </source>
</evidence>
<feature type="transmembrane region" description="Helical" evidence="13">
    <location>
        <begin position="15"/>
        <end position="34"/>
    </location>
</feature>
<dbReference type="InterPro" id="IPR017452">
    <property type="entry name" value="GPCR_Rhodpsn_7TM"/>
</dbReference>
<evidence type="ECO:0000256" key="4">
    <source>
        <dbReference type="ARBA" id="ARBA00022692"/>
    </source>
</evidence>
<comment type="caution">
    <text evidence="15">The sequence shown here is derived from an EMBL/GenBank/DDBJ whole genome shotgun (WGS) entry which is preliminary data.</text>
</comment>
<keyword evidence="6 11" id="KW-0297">G-protein coupled receptor</keyword>
<keyword evidence="4 11" id="KW-0812">Transmembrane</keyword>
<evidence type="ECO:0000256" key="11">
    <source>
        <dbReference type="RuleBase" id="RU000688"/>
    </source>
</evidence>
<dbReference type="GO" id="GO:0005886">
    <property type="term" value="C:plasma membrane"/>
    <property type="evidence" value="ECO:0007669"/>
    <property type="project" value="UniProtKB-SubCell"/>
</dbReference>
<name>A0AAV6V303_9ARAC</name>
<keyword evidence="7 13" id="KW-0472">Membrane</keyword>
<comment type="subcellular location">
    <subcellularLocation>
        <location evidence="1">Cell membrane</location>
        <topology evidence="1">Multi-pass membrane protein</topology>
    </subcellularLocation>
</comment>
<feature type="transmembrane region" description="Helical" evidence="13">
    <location>
        <begin position="122"/>
        <end position="145"/>
    </location>
</feature>
<dbReference type="SUPFAM" id="SSF81321">
    <property type="entry name" value="Family A G protein-coupled receptor-like"/>
    <property type="match status" value="1"/>
</dbReference>
<keyword evidence="16" id="KW-1185">Reference proteome</keyword>
<feature type="compositionally biased region" description="Low complexity" evidence="12">
    <location>
        <begin position="213"/>
        <end position="222"/>
    </location>
</feature>
<keyword evidence="5 13" id="KW-1133">Transmembrane helix</keyword>
<feature type="region of interest" description="Disordered" evidence="12">
    <location>
        <begin position="207"/>
        <end position="268"/>
    </location>
</feature>
<feature type="compositionally biased region" description="Polar residues" evidence="12">
    <location>
        <begin position="224"/>
        <end position="236"/>
    </location>
</feature>
<feature type="transmembrane region" description="Helical" evidence="13">
    <location>
        <begin position="315"/>
        <end position="334"/>
    </location>
</feature>
<feature type="transmembrane region" description="Helical" evidence="13">
    <location>
        <begin position="165"/>
        <end position="190"/>
    </location>
</feature>
<dbReference type="GO" id="GO:0071880">
    <property type="term" value="P:adenylate cyclase-activating adrenergic receptor signaling pathway"/>
    <property type="evidence" value="ECO:0007669"/>
    <property type="project" value="TreeGrafter"/>
</dbReference>
<dbReference type="Pfam" id="PF00001">
    <property type="entry name" value="7tm_1"/>
    <property type="match status" value="1"/>
</dbReference>
<dbReference type="PRINTS" id="PR00237">
    <property type="entry name" value="GPCRRHODOPSN"/>
</dbReference>
<reference evidence="15 16" key="1">
    <citation type="journal article" date="2022" name="Nat. Ecol. Evol.">
        <title>A masculinizing supergene underlies an exaggerated male reproductive morph in a spider.</title>
        <authorList>
            <person name="Hendrickx F."/>
            <person name="De Corte Z."/>
            <person name="Sonet G."/>
            <person name="Van Belleghem S.M."/>
            <person name="Kostlbacher S."/>
            <person name="Vangestel C."/>
        </authorList>
    </citation>
    <scope>NUCLEOTIDE SEQUENCE [LARGE SCALE GENOMIC DNA]</scope>
    <source>
        <strain evidence="15">W744_W776</strain>
    </source>
</reference>
<feature type="transmembrane region" description="Helical" evidence="13">
    <location>
        <begin position="75"/>
        <end position="102"/>
    </location>
</feature>
<dbReference type="PROSITE" id="PS50262">
    <property type="entry name" value="G_PROTEIN_RECEP_F1_2"/>
    <property type="match status" value="1"/>
</dbReference>
<evidence type="ECO:0000256" key="7">
    <source>
        <dbReference type="ARBA" id="ARBA00023136"/>
    </source>
</evidence>
<evidence type="ECO:0000256" key="13">
    <source>
        <dbReference type="SAM" id="Phobius"/>
    </source>
</evidence>
<protein>
    <recommendedName>
        <fullName evidence="14">G-protein coupled receptors family 1 profile domain-containing protein</fullName>
    </recommendedName>
</protein>
<evidence type="ECO:0000256" key="3">
    <source>
        <dbReference type="ARBA" id="ARBA00022475"/>
    </source>
</evidence>
<dbReference type="Proteomes" id="UP000827092">
    <property type="component" value="Unassembled WGS sequence"/>
</dbReference>
<keyword evidence="3" id="KW-1003">Cell membrane</keyword>
<evidence type="ECO:0000259" key="14">
    <source>
        <dbReference type="PROSITE" id="PS50262"/>
    </source>
</evidence>
<keyword evidence="8" id="KW-1015">Disulfide bond</keyword>
<keyword evidence="9 11" id="KW-0675">Receptor</keyword>